<dbReference type="InterPro" id="IPR050877">
    <property type="entry name" value="EMX-VAX-Noto_Homeobox_TFs"/>
</dbReference>
<dbReference type="Proteomes" id="UP001158576">
    <property type="component" value="Chromosome 2"/>
</dbReference>
<feature type="domain" description="Homeobox" evidence="8">
    <location>
        <begin position="1"/>
        <end position="56"/>
    </location>
</feature>
<dbReference type="PANTHER" id="PTHR24339">
    <property type="entry name" value="HOMEOBOX PROTEIN EMX-RELATED"/>
    <property type="match status" value="1"/>
</dbReference>
<dbReference type="PRINTS" id="PR00024">
    <property type="entry name" value="HOMEOBOX"/>
</dbReference>
<feature type="compositionally biased region" description="Basic and acidic residues" evidence="7">
    <location>
        <begin position="63"/>
        <end position="74"/>
    </location>
</feature>
<evidence type="ECO:0000256" key="7">
    <source>
        <dbReference type="SAM" id="MobiDB-lite"/>
    </source>
</evidence>
<dbReference type="InterPro" id="IPR000047">
    <property type="entry name" value="HTH_motif"/>
</dbReference>
<protein>
    <submittedName>
        <fullName evidence="9">Oidioi.mRNA.OKI2018_I69.chr2.g7031.t1.cds</fullName>
    </submittedName>
</protein>
<evidence type="ECO:0000256" key="5">
    <source>
        <dbReference type="PROSITE-ProRule" id="PRU00108"/>
    </source>
</evidence>
<name>A0ABN7T8M9_OIKDI</name>
<evidence type="ECO:0000256" key="4">
    <source>
        <dbReference type="ARBA" id="ARBA00023242"/>
    </source>
</evidence>
<dbReference type="PRINTS" id="PR00031">
    <property type="entry name" value="HTHREPRESSR"/>
</dbReference>
<accession>A0ABN7T8M9</accession>
<dbReference type="InterPro" id="IPR017970">
    <property type="entry name" value="Homeobox_CS"/>
</dbReference>
<dbReference type="PANTHER" id="PTHR24339:SF67">
    <property type="entry name" value="GNOT1 HOMEODOMAIN PROTEIN-RELATED"/>
    <property type="match status" value="1"/>
</dbReference>
<dbReference type="InterPro" id="IPR001356">
    <property type="entry name" value="HD"/>
</dbReference>
<dbReference type="InterPro" id="IPR009057">
    <property type="entry name" value="Homeodomain-like_sf"/>
</dbReference>
<evidence type="ECO:0000313" key="10">
    <source>
        <dbReference type="Proteomes" id="UP001158576"/>
    </source>
</evidence>
<dbReference type="PROSITE" id="PS00027">
    <property type="entry name" value="HOMEOBOX_1"/>
    <property type="match status" value="1"/>
</dbReference>
<organism evidence="9 10">
    <name type="scientific">Oikopleura dioica</name>
    <name type="common">Tunicate</name>
    <dbReference type="NCBI Taxonomy" id="34765"/>
    <lineage>
        <taxon>Eukaryota</taxon>
        <taxon>Metazoa</taxon>
        <taxon>Chordata</taxon>
        <taxon>Tunicata</taxon>
        <taxon>Appendicularia</taxon>
        <taxon>Copelata</taxon>
        <taxon>Oikopleuridae</taxon>
        <taxon>Oikopleura</taxon>
    </lineage>
</organism>
<dbReference type="SMART" id="SM00389">
    <property type="entry name" value="HOX"/>
    <property type="match status" value="1"/>
</dbReference>
<dbReference type="EMBL" id="OU015567">
    <property type="protein sequence ID" value="CAG5112861.1"/>
    <property type="molecule type" value="Genomic_DNA"/>
</dbReference>
<keyword evidence="3 5" id="KW-0371">Homeobox</keyword>
<feature type="region of interest" description="Disordered" evidence="7">
    <location>
        <begin position="55"/>
        <end position="74"/>
    </location>
</feature>
<evidence type="ECO:0000256" key="3">
    <source>
        <dbReference type="ARBA" id="ARBA00023155"/>
    </source>
</evidence>
<dbReference type="SUPFAM" id="SSF46689">
    <property type="entry name" value="Homeodomain-like"/>
    <property type="match status" value="1"/>
</dbReference>
<reference evidence="9 10" key="1">
    <citation type="submission" date="2021-04" db="EMBL/GenBank/DDBJ databases">
        <authorList>
            <person name="Bliznina A."/>
        </authorList>
    </citation>
    <scope>NUCLEOTIDE SEQUENCE [LARGE SCALE GENOMIC DNA]</scope>
</reference>
<dbReference type="Gene3D" id="1.10.10.60">
    <property type="entry name" value="Homeodomain-like"/>
    <property type="match status" value="1"/>
</dbReference>
<dbReference type="InterPro" id="IPR020479">
    <property type="entry name" value="HD_metazoa"/>
</dbReference>
<keyword evidence="4 5" id="KW-0539">Nucleus</keyword>
<evidence type="ECO:0000259" key="8">
    <source>
        <dbReference type="PROSITE" id="PS50071"/>
    </source>
</evidence>
<keyword evidence="10" id="KW-1185">Reference proteome</keyword>
<dbReference type="PROSITE" id="PS50071">
    <property type="entry name" value="HOMEOBOX_2"/>
    <property type="match status" value="1"/>
</dbReference>
<evidence type="ECO:0000256" key="1">
    <source>
        <dbReference type="ARBA" id="ARBA00004123"/>
    </source>
</evidence>
<gene>
    <name evidence="9" type="ORF">OKIOD_LOCUS15796</name>
</gene>
<evidence type="ECO:0000256" key="6">
    <source>
        <dbReference type="RuleBase" id="RU000682"/>
    </source>
</evidence>
<dbReference type="Pfam" id="PF00046">
    <property type="entry name" value="Homeodomain"/>
    <property type="match status" value="1"/>
</dbReference>
<comment type="subcellular location">
    <subcellularLocation>
        <location evidence="1 5 6">Nucleus</location>
    </subcellularLocation>
</comment>
<evidence type="ECO:0000256" key="2">
    <source>
        <dbReference type="ARBA" id="ARBA00023125"/>
    </source>
</evidence>
<keyword evidence="2 5" id="KW-0238">DNA-binding</keyword>
<proteinExistence type="predicted"/>
<sequence>MRTIFTKAQIERLEQEFTQNKYIVGAARLQLAAELSLSETQVKVWFQNRRIKFRKSTAQDNSAEERSDTDSDSL</sequence>
<feature type="DNA-binding region" description="Homeobox" evidence="5">
    <location>
        <begin position="3"/>
        <end position="57"/>
    </location>
</feature>
<dbReference type="CDD" id="cd00086">
    <property type="entry name" value="homeodomain"/>
    <property type="match status" value="1"/>
</dbReference>
<evidence type="ECO:0000313" key="9">
    <source>
        <dbReference type="EMBL" id="CAG5112861.1"/>
    </source>
</evidence>